<dbReference type="Pfam" id="PF00096">
    <property type="entry name" value="zf-C2H2"/>
    <property type="match status" value="4"/>
</dbReference>
<reference evidence="10 11" key="1">
    <citation type="journal article" date="2015" name="Nat. Commun.">
        <title>Outbred genome sequencing and CRISPR/Cas9 gene editing in butterflies.</title>
        <authorList>
            <person name="Li X."/>
            <person name="Fan D."/>
            <person name="Zhang W."/>
            <person name="Liu G."/>
            <person name="Zhang L."/>
            <person name="Zhao L."/>
            <person name="Fang X."/>
            <person name="Chen L."/>
            <person name="Dong Y."/>
            <person name="Chen Y."/>
            <person name="Ding Y."/>
            <person name="Zhao R."/>
            <person name="Feng M."/>
            <person name="Zhu Y."/>
            <person name="Feng Y."/>
            <person name="Jiang X."/>
            <person name="Zhu D."/>
            <person name="Xiang H."/>
            <person name="Feng X."/>
            <person name="Li S."/>
            <person name="Wang J."/>
            <person name="Zhang G."/>
            <person name="Kronforst M.R."/>
            <person name="Wang W."/>
        </authorList>
    </citation>
    <scope>NUCLEOTIDE SEQUENCE [LARGE SCALE GENOMIC DNA]</scope>
    <source>
        <strain evidence="10">Ya'a_city_454_Pm</strain>
        <tissue evidence="10">Whole body</tissue>
    </source>
</reference>
<comment type="subcellular location">
    <subcellularLocation>
        <location evidence="1">Nucleus</location>
    </subcellularLocation>
</comment>
<evidence type="ECO:0000256" key="6">
    <source>
        <dbReference type="ARBA" id="ARBA00023242"/>
    </source>
</evidence>
<name>A0A0N1II30_PAPMA</name>
<keyword evidence="11" id="KW-1185">Reference proteome</keyword>
<sequence length="126" mass="14894">YICTQCDRRFGIKRDLERHMNRIHLNIRPYKCDLCEKAFNNSWCVKKHKKISHEGYKRPYIFPCTMCDKIFDQKSILKSHIRTHTGERPFQCTICPAKFTQSSSLGTHTKLVHLKQTRAGKPKTLK</sequence>
<proteinExistence type="inferred from homology"/>
<dbReference type="GO" id="GO:0008270">
    <property type="term" value="F:zinc ion binding"/>
    <property type="evidence" value="ECO:0007669"/>
    <property type="project" value="UniProtKB-KW"/>
</dbReference>
<dbReference type="PROSITE" id="PS00028">
    <property type="entry name" value="ZINC_FINGER_C2H2_1"/>
    <property type="match status" value="4"/>
</dbReference>
<dbReference type="FunFam" id="3.30.160.60:FF:000557">
    <property type="entry name" value="zinc finger and SCAN domain-containing protein 29"/>
    <property type="match status" value="1"/>
</dbReference>
<evidence type="ECO:0000256" key="7">
    <source>
        <dbReference type="ARBA" id="ARBA00037948"/>
    </source>
</evidence>
<dbReference type="FunFam" id="3.30.160.60:FF:000744">
    <property type="entry name" value="zinc finger E-box-binding homeobox 1"/>
    <property type="match status" value="1"/>
</dbReference>
<dbReference type="Gene3D" id="3.30.160.60">
    <property type="entry name" value="Classic Zinc Finger"/>
    <property type="match status" value="4"/>
</dbReference>
<keyword evidence="4 8" id="KW-0863">Zinc-finger</keyword>
<dbReference type="EMBL" id="LADJ01037049">
    <property type="protein sequence ID" value="KPJ21308.1"/>
    <property type="molecule type" value="Genomic_DNA"/>
</dbReference>
<dbReference type="GO" id="GO:0000981">
    <property type="term" value="F:DNA-binding transcription factor activity, RNA polymerase II-specific"/>
    <property type="evidence" value="ECO:0007669"/>
    <property type="project" value="TreeGrafter"/>
</dbReference>
<feature type="non-terminal residue" evidence="10">
    <location>
        <position position="1"/>
    </location>
</feature>
<feature type="domain" description="C2H2-type" evidence="9">
    <location>
        <begin position="90"/>
        <end position="118"/>
    </location>
</feature>
<keyword evidence="3" id="KW-0677">Repeat</keyword>
<feature type="domain" description="C2H2-type" evidence="9">
    <location>
        <begin position="62"/>
        <end position="89"/>
    </location>
</feature>
<evidence type="ECO:0000256" key="5">
    <source>
        <dbReference type="ARBA" id="ARBA00022833"/>
    </source>
</evidence>
<dbReference type="InterPro" id="IPR013087">
    <property type="entry name" value="Znf_C2H2_type"/>
</dbReference>
<dbReference type="PROSITE" id="PS50157">
    <property type="entry name" value="ZINC_FINGER_C2H2_2"/>
    <property type="match status" value="4"/>
</dbReference>
<evidence type="ECO:0000259" key="9">
    <source>
        <dbReference type="PROSITE" id="PS50157"/>
    </source>
</evidence>
<dbReference type="SMART" id="SM00355">
    <property type="entry name" value="ZnF_C2H2"/>
    <property type="match status" value="4"/>
</dbReference>
<keyword evidence="5" id="KW-0862">Zinc</keyword>
<accession>A0A0N1II30</accession>
<evidence type="ECO:0000256" key="3">
    <source>
        <dbReference type="ARBA" id="ARBA00022737"/>
    </source>
</evidence>
<evidence type="ECO:0000256" key="1">
    <source>
        <dbReference type="ARBA" id="ARBA00004123"/>
    </source>
</evidence>
<keyword evidence="2" id="KW-0479">Metal-binding</keyword>
<evidence type="ECO:0000313" key="11">
    <source>
        <dbReference type="Proteomes" id="UP000053240"/>
    </source>
</evidence>
<dbReference type="PANTHER" id="PTHR24388">
    <property type="entry name" value="ZINC FINGER PROTEIN"/>
    <property type="match status" value="1"/>
</dbReference>
<comment type="similarity">
    <text evidence="7">Belongs to the snail C2H2-type zinc-finger protein family.</text>
</comment>
<organism evidence="10 11">
    <name type="scientific">Papilio machaon</name>
    <name type="common">Old World swallowtail butterfly</name>
    <dbReference type="NCBI Taxonomy" id="76193"/>
    <lineage>
        <taxon>Eukaryota</taxon>
        <taxon>Metazoa</taxon>
        <taxon>Ecdysozoa</taxon>
        <taxon>Arthropoda</taxon>
        <taxon>Hexapoda</taxon>
        <taxon>Insecta</taxon>
        <taxon>Pterygota</taxon>
        <taxon>Neoptera</taxon>
        <taxon>Endopterygota</taxon>
        <taxon>Lepidoptera</taxon>
        <taxon>Glossata</taxon>
        <taxon>Ditrysia</taxon>
        <taxon>Papilionoidea</taxon>
        <taxon>Papilionidae</taxon>
        <taxon>Papilioninae</taxon>
        <taxon>Papilio</taxon>
    </lineage>
</organism>
<feature type="domain" description="C2H2-type" evidence="9">
    <location>
        <begin position="1"/>
        <end position="29"/>
    </location>
</feature>
<keyword evidence="6" id="KW-0539">Nucleus</keyword>
<feature type="domain" description="C2H2-type" evidence="9">
    <location>
        <begin position="30"/>
        <end position="58"/>
    </location>
</feature>
<dbReference type="AlphaFoldDB" id="A0A0N1II30"/>
<gene>
    <name evidence="10" type="ORF">RR48_00212</name>
</gene>
<evidence type="ECO:0000256" key="8">
    <source>
        <dbReference type="PROSITE-ProRule" id="PRU00042"/>
    </source>
</evidence>
<comment type="caution">
    <text evidence="10">The sequence shown here is derived from an EMBL/GenBank/DDBJ whole genome shotgun (WGS) entry which is preliminary data.</text>
</comment>
<dbReference type="STRING" id="76193.A0A0N1II30"/>
<dbReference type="GO" id="GO:0005634">
    <property type="term" value="C:nucleus"/>
    <property type="evidence" value="ECO:0007669"/>
    <property type="project" value="UniProtKB-SubCell"/>
</dbReference>
<dbReference type="InterPro" id="IPR050527">
    <property type="entry name" value="Snail/Krueppel_Znf"/>
</dbReference>
<dbReference type="InParanoid" id="A0A0N1II30"/>
<evidence type="ECO:0000313" key="10">
    <source>
        <dbReference type="EMBL" id="KPJ21308.1"/>
    </source>
</evidence>
<dbReference type="PANTHER" id="PTHR24388:SF104">
    <property type="entry name" value="AT-RICH BINDING PROTEIN-RELATED"/>
    <property type="match status" value="1"/>
</dbReference>
<evidence type="ECO:0000256" key="4">
    <source>
        <dbReference type="ARBA" id="ARBA00022771"/>
    </source>
</evidence>
<protein>
    <submittedName>
        <fullName evidence="10">Zinc finger protein 816</fullName>
    </submittedName>
</protein>
<dbReference type="GO" id="GO:0000978">
    <property type="term" value="F:RNA polymerase II cis-regulatory region sequence-specific DNA binding"/>
    <property type="evidence" value="ECO:0007669"/>
    <property type="project" value="TreeGrafter"/>
</dbReference>
<dbReference type="SUPFAM" id="SSF57667">
    <property type="entry name" value="beta-beta-alpha zinc fingers"/>
    <property type="match status" value="2"/>
</dbReference>
<dbReference type="Proteomes" id="UP000053240">
    <property type="component" value="Unassembled WGS sequence"/>
</dbReference>
<evidence type="ECO:0000256" key="2">
    <source>
        <dbReference type="ARBA" id="ARBA00022723"/>
    </source>
</evidence>
<dbReference type="InterPro" id="IPR036236">
    <property type="entry name" value="Znf_C2H2_sf"/>
</dbReference>